<dbReference type="AlphaFoldDB" id="A0AAU9K6V7"/>
<protein>
    <submittedName>
        <fullName evidence="1">Uncharacterized protein</fullName>
    </submittedName>
</protein>
<keyword evidence="2" id="KW-1185">Reference proteome</keyword>
<dbReference type="Proteomes" id="UP001162131">
    <property type="component" value="Unassembled WGS sequence"/>
</dbReference>
<organism evidence="1 2">
    <name type="scientific">Blepharisma stoltei</name>
    <dbReference type="NCBI Taxonomy" id="1481888"/>
    <lineage>
        <taxon>Eukaryota</taxon>
        <taxon>Sar</taxon>
        <taxon>Alveolata</taxon>
        <taxon>Ciliophora</taxon>
        <taxon>Postciliodesmatophora</taxon>
        <taxon>Heterotrichea</taxon>
        <taxon>Heterotrichida</taxon>
        <taxon>Blepharismidae</taxon>
        <taxon>Blepharisma</taxon>
    </lineage>
</organism>
<proteinExistence type="predicted"/>
<gene>
    <name evidence="1" type="ORF">BSTOLATCC_MIC62345</name>
</gene>
<reference evidence="1" key="1">
    <citation type="submission" date="2021-09" db="EMBL/GenBank/DDBJ databases">
        <authorList>
            <consortium name="AG Swart"/>
            <person name="Singh M."/>
            <person name="Singh A."/>
            <person name="Seah K."/>
            <person name="Emmerich C."/>
        </authorList>
    </citation>
    <scope>NUCLEOTIDE SEQUENCE</scope>
    <source>
        <strain evidence="1">ATCC30299</strain>
    </source>
</reference>
<evidence type="ECO:0000313" key="1">
    <source>
        <dbReference type="EMBL" id="CAG9334760.1"/>
    </source>
</evidence>
<evidence type="ECO:0000313" key="2">
    <source>
        <dbReference type="Proteomes" id="UP001162131"/>
    </source>
</evidence>
<accession>A0AAU9K6V7</accession>
<comment type="caution">
    <text evidence="1">The sequence shown here is derived from an EMBL/GenBank/DDBJ whole genome shotgun (WGS) entry which is preliminary data.</text>
</comment>
<sequence>MNLKNSPASQLRSFTLSMPSYLGMKNKLDLEVSSAKSIIPSSRRSSGILSPSTSATTRPRIQSFDISLIQGFEDGQPRTQILPFMTPAKALDYLPFIYAQNGYEKTNELIKKSFGRKSDASLPLIRKESCLDMLAGIRESRAKNRPNKEILTHKNKSLDLS</sequence>
<dbReference type="EMBL" id="CAJZBQ010000060">
    <property type="protein sequence ID" value="CAG9334760.1"/>
    <property type="molecule type" value="Genomic_DNA"/>
</dbReference>
<name>A0AAU9K6V7_9CILI</name>